<evidence type="ECO:0000313" key="4">
    <source>
        <dbReference type="Proteomes" id="UP000694867"/>
    </source>
</evidence>
<dbReference type="InterPro" id="IPR010987">
    <property type="entry name" value="Glutathione-S-Trfase_C-like"/>
</dbReference>
<dbReference type="SFLD" id="SFLDG00358">
    <property type="entry name" value="Main_(cytGST)"/>
    <property type="match status" value="1"/>
</dbReference>
<dbReference type="PROSITE" id="PS50405">
    <property type="entry name" value="GST_CTER"/>
    <property type="match status" value="1"/>
</dbReference>
<dbReference type="Pfam" id="PF13417">
    <property type="entry name" value="GST_N_3"/>
    <property type="match status" value="1"/>
</dbReference>
<dbReference type="SUPFAM" id="SSF47616">
    <property type="entry name" value="GST C-terminal domain-like"/>
    <property type="match status" value="1"/>
</dbReference>
<dbReference type="FunFam" id="3.40.30.10:FF:000034">
    <property type="entry name" value="glutathione S-transferase 1"/>
    <property type="match status" value="1"/>
</dbReference>
<dbReference type="FunFam" id="1.20.1050.10:FF:000007">
    <property type="entry name" value="Glutathione S-transferase 1-1"/>
    <property type="match status" value="1"/>
</dbReference>
<dbReference type="PANTHER" id="PTHR43969">
    <property type="entry name" value="GLUTATHIONE S TRANSFERASE D10, ISOFORM A-RELATED"/>
    <property type="match status" value="1"/>
</dbReference>
<dbReference type="GeneID" id="100902787"/>
<dbReference type="SFLD" id="SFLDS00019">
    <property type="entry name" value="Glutathione_Transferase_(cytos"/>
    <property type="match status" value="1"/>
</dbReference>
<dbReference type="Proteomes" id="UP000694867">
    <property type="component" value="Unplaced"/>
</dbReference>
<evidence type="ECO:0000259" key="2">
    <source>
        <dbReference type="PROSITE" id="PS50404"/>
    </source>
</evidence>
<dbReference type="InterPro" id="IPR004046">
    <property type="entry name" value="GST_C"/>
</dbReference>
<protein>
    <submittedName>
        <fullName evidence="5">Glutathione S-transferase 1</fullName>
    </submittedName>
</protein>
<organism evidence="4 5">
    <name type="scientific">Galendromus occidentalis</name>
    <name type="common">western predatory mite</name>
    <dbReference type="NCBI Taxonomy" id="34638"/>
    <lineage>
        <taxon>Eukaryota</taxon>
        <taxon>Metazoa</taxon>
        <taxon>Ecdysozoa</taxon>
        <taxon>Arthropoda</taxon>
        <taxon>Chelicerata</taxon>
        <taxon>Arachnida</taxon>
        <taxon>Acari</taxon>
        <taxon>Parasitiformes</taxon>
        <taxon>Mesostigmata</taxon>
        <taxon>Gamasina</taxon>
        <taxon>Phytoseioidea</taxon>
        <taxon>Phytoseiidae</taxon>
        <taxon>Typhlodrominae</taxon>
        <taxon>Galendromus</taxon>
    </lineage>
</organism>
<name>A0AAJ6QTE1_9ACAR</name>
<dbReference type="AlphaFoldDB" id="A0AAJ6QTE1"/>
<dbReference type="SUPFAM" id="SSF52833">
    <property type="entry name" value="Thioredoxin-like"/>
    <property type="match status" value="1"/>
</dbReference>
<dbReference type="GO" id="GO:0006749">
    <property type="term" value="P:glutathione metabolic process"/>
    <property type="evidence" value="ECO:0007669"/>
    <property type="project" value="TreeGrafter"/>
</dbReference>
<dbReference type="PANTHER" id="PTHR43969:SF9">
    <property type="entry name" value="GLUTATHIONE S TRANSFERASE D10, ISOFORM A-RELATED"/>
    <property type="match status" value="1"/>
</dbReference>
<comment type="subunit">
    <text evidence="1">Homodimer.</text>
</comment>
<proteinExistence type="predicted"/>
<dbReference type="Pfam" id="PF00043">
    <property type="entry name" value="GST_C"/>
    <property type="match status" value="1"/>
</dbReference>
<dbReference type="KEGG" id="goe:100902787"/>
<evidence type="ECO:0000259" key="3">
    <source>
        <dbReference type="PROSITE" id="PS50405"/>
    </source>
</evidence>
<feature type="domain" description="GST N-terminal" evidence="2">
    <location>
        <begin position="1"/>
        <end position="83"/>
    </location>
</feature>
<evidence type="ECO:0000313" key="5">
    <source>
        <dbReference type="RefSeq" id="XP_003743487.1"/>
    </source>
</evidence>
<sequence>MVIDFYQTQASPPVRAVALVAASLNVSLNPKPLDIMEKKEHLEDWYIKLNPQHTVPTIVDGDLALAESRAIMCYLANEYAPDSPLYPKCPRKRALVDRFLYFDIGTLFKSFADYFYPNLLYAQAYDPEKEPKVKESIGFLETFLGDNDYLVDNAVTIADLAIATSLTLPDSMDYSLSAFPKVEAYYKRLQGSPKWDEINGLGIEIIRGFRSMRAQ</sequence>
<dbReference type="Gene3D" id="3.40.30.10">
    <property type="entry name" value="Glutaredoxin"/>
    <property type="match status" value="1"/>
</dbReference>
<reference evidence="5" key="1">
    <citation type="submission" date="2025-08" db="UniProtKB">
        <authorList>
            <consortium name="RefSeq"/>
        </authorList>
    </citation>
    <scope>IDENTIFICATION</scope>
</reference>
<dbReference type="SFLD" id="SFLDG01153">
    <property type="entry name" value="Main.4:_Theta-like"/>
    <property type="match status" value="1"/>
</dbReference>
<feature type="domain" description="GST C-terminal" evidence="3">
    <location>
        <begin position="89"/>
        <end position="209"/>
    </location>
</feature>
<dbReference type="InterPro" id="IPR004045">
    <property type="entry name" value="Glutathione_S-Trfase_N"/>
</dbReference>
<dbReference type="GO" id="GO:0004364">
    <property type="term" value="F:glutathione transferase activity"/>
    <property type="evidence" value="ECO:0007669"/>
    <property type="project" value="TreeGrafter"/>
</dbReference>
<dbReference type="PROSITE" id="PS50404">
    <property type="entry name" value="GST_NTER"/>
    <property type="match status" value="1"/>
</dbReference>
<dbReference type="Gene3D" id="1.20.1050.10">
    <property type="match status" value="1"/>
</dbReference>
<gene>
    <name evidence="5" type="primary">LOC100902787</name>
</gene>
<evidence type="ECO:0000256" key="1">
    <source>
        <dbReference type="ARBA" id="ARBA00011738"/>
    </source>
</evidence>
<dbReference type="InterPro" id="IPR036249">
    <property type="entry name" value="Thioredoxin-like_sf"/>
</dbReference>
<dbReference type="CDD" id="cd03177">
    <property type="entry name" value="GST_C_Delta_Epsilon"/>
    <property type="match status" value="1"/>
</dbReference>
<accession>A0AAJ6QTE1</accession>
<dbReference type="RefSeq" id="XP_003743487.1">
    <property type="nucleotide sequence ID" value="XM_003743439.1"/>
</dbReference>
<dbReference type="InterPro" id="IPR040079">
    <property type="entry name" value="Glutathione_S-Trfase"/>
</dbReference>
<keyword evidence="4" id="KW-1185">Reference proteome</keyword>
<dbReference type="InterPro" id="IPR036282">
    <property type="entry name" value="Glutathione-S-Trfase_C_sf"/>
</dbReference>